<dbReference type="AlphaFoldDB" id="A0A9E3H470"/>
<protein>
    <submittedName>
        <fullName evidence="1">Transporter substrate-binding domain-containing protein</fullName>
    </submittedName>
</protein>
<organism evidence="1 2">
    <name type="scientific">Pelatocladus maniniholoensis HA4357-MV3</name>
    <dbReference type="NCBI Taxonomy" id="1117104"/>
    <lineage>
        <taxon>Bacteria</taxon>
        <taxon>Bacillati</taxon>
        <taxon>Cyanobacteriota</taxon>
        <taxon>Cyanophyceae</taxon>
        <taxon>Nostocales</taxon>
        <taxon>Nostocaceae</taxon>
        <taxon>Pelatocladus</taxon>
    </lineage>
</organism>
<proteinExistence type="predicted"/>
<gene>
    <name evidence="1" type="ORF">KME28_02930</name>
</gene>
<evidence type="ECO:0000313" key="2">
    <source>
        <dbReference type="Proteomes" id="UP000813215"/>
    </source>
</evidence>
<reference evidence="1" key="1">
    <citation type="submission" date="2021-05" db="EMBL/GenBank/DDBJ databases">
        <authorList>
            <person name="Pietrasiak N."/>
            <person name="Ward R."/>
            <person name="Stajich J.E."/>
            <person name="Kurbessoian T."/>
        </authorList>
    </citation>
    <scope>NUCLEOTIDE SEQUENCE</scope>
    <source>
        <strain evidence="1">HA4357-MV3</strain>
    </source>
</reference>
<dbReference type="SUPFAM" id="SSF53850">
    <property type="entry name" value="Periplasmic binding protein-like II"/>
    <property type="match status" value="1"/>
</dbReference>
<dbReference type="EMBL" id="JAHHHW010000027">
    <property type="protein sequence ID" value="MBW4430720.1"/>
    <property type="molecule type" value="Genomic_DNA"/>
</dbReference>
<dbReference type="Gene3D" id="3.40.190.10">
    <property type="entry name" value="Periplasmic binding protein-like II"/>
    <property type="match status" value="1"/>
</dbReference>
<reference evidence="1" key="2">
    <citation type="journal article" date="2022" name="Microbiol. Resour. Announc.">
        <title>Metagenome Sequencing to Explore Phylogenomics of Terrestrial Cyanobacteria.</title>
        <authorList>
            <person name="Ward R.D."/>
            <person name="Stajich J.E."/>
            <person name="Johansen J.R."/>
            <person name="Huntemann M."/>
            <person name="Clum A."/>
            <person name="Foster B."/>
            <person name="Foster B."/>
            <person name="Roux S."/>
            <person name="Palaniappan K."/>
            <person name="Varghese N."/>
            <person name="Mukherjee S."/>
            <person name="Reddy T.B.K."/>
            <person name="Daum C."/>
            <person name="Copeland A."/>
            <person name="Chen I.A."/>
            <person name="Ivanova N.N."/>
            <person name="Kyrpides N.C."/>
            <person name="Shapiro N."/>
            <person name="Eloe-Fadrosh E.A."/>
            <person name="Pietrasiak N."/>
        </authorList>
    </citation>
    <scope>NUCLEOTIDE SEQUENCE</scope>
    <source>
        <strain evidence="1">HA4357-MV3</strain>
    </source>
</reference>
<evidence type="ECO:0000313" key="1">
    <source>
        <dbReference type="EMBL" id="MBW4430720.1"/>
    </source>
</evidence>
<accession>A0A9E3H470</accession>
<dbReference type="Proteomes" id="UP000813215">
    <property type="component" value="Unassembled WGS sequence"/>
</dbReference>
<name>A0A9E3H470_9NOST</name>
<sequence length="104" mass="11463">MCTALYPLSFNYSLKFGASFYIVAWKFDSLLSGLAIAVRTENKDITSFNTLGNKKIAVEIGTTRADKAKTVPGATIREFKSVPLALQDFEVLHCQYGSVKNFSS</sequence>
<comment type="caution">
    <text evidence="1">The sequence shown here is derived from an EMBL/GenBank/DDBJ whole genome shotgun (WGS) entry which is preliminary data.</text>
</comment>